<accession>A0ABU0WXT7</accession>
<evidence type="ECO:0000259" key="1">
    <source>
        <dbReference type="Pfam" id="PF04149"/>
    </source>
</evidence>
<gene>
    <name evidence="2" type="ORF">CKY47_11835</name>
</gene>
<comment type="caution">
    <text evidence="2">The sequence shown here is derived from an EMBL/GenBank/DDBJ whole genome shotgun (WGS) entry which is preliminary data.</text>
</comment>
<keyword evidence="3" id="KW-1185">Reference proteome</keyword>
<sequence>MSEWRKSSRSATETNCVEVAHVDRRVAVRDSKNQAGPVLTFGPGAATSFLGWIKRA</sequence>
<name>A0ABU0WXT7_9PSEU</name>
<dbReference type="EMBL" id="NSDM01000004">
    <property type="protein sequence ID" value="MDQ2584655.1"/>
    <property type="molecule type" value="Genomic_DNA"/>
</dbReference>
<dbReference type="Pfam" id="PF04149">
    <property type="entry name" value="DUF397"/>
    <property type="match status" value="1"/>
</dbReference>
<dbReference type="Proteomes" id="UP001225605">
    <property type="component" value="Unassembled WGS sequence"/>
</dbReference>
<reference evidence="2 3" key="1">
    <citation type="submission" date="2017-06" db="EMBL/GenBank/DDBJ databases">
        <title>Cultured bacterium strain Saccharothrix yanglingensis Hhs.015.</title>
        <authorList>
            <person name="Xia Y."/>
        </authorList>
    </citation>
    <scope>NUCLEOTIDE SEQUENCE [LARGE SCALE GENOMIC DNA]</scope>
    <source>
        <strain evidence="2 3">Hhs.015</strain>
    </source>
</reference>
<evidence type="ECO:0000313" key="2">
    <source>
        <dbReference type="EMBL" id="MDQ2584655.1"/>
    </source>
</evidence>
<proteinExistence type="predicted"/>
<dbReference type="RefSeq" id="WP_306745798.1">
    <property type="nucleotide sequence ID" value="NZ_NSDM01000004.1"/>
</dbReference>
<evidence type="ECO:0000313" key="3">
    <source>
        <dbReference type="Proteomes" id="UP001225605"/>
    </source>
</evidence>
<feature type="domain" description="DUF397" evidence="1">
    <location>
        <begin position="3"/>
        <end position="54"/>
    </location>
</feature>
<organism evidence="2 3">
    <name type="scientific">Saccharothrix yanglingensis</name>
    <dbReference type="NCBI Taxonomy" id="659496"/>
    <lineage>
        <taxon>Bacteria</taxon>
        <taxon>Bacillati</taxon>
        <taxon>Actinomycetota</taxon>
        <taxon>Actinomycetes</taxon>
        <taxon>Pseudonocardiales</taxon>
        <taxon>Pseudonocardiaceae</taxon>
        <taxon>Saccharothrix</taxon>
    </lineage>
</organism>
<protein>
    <submittedName>
        <fullName evidence="2">DUF397 domain-containing protein</fullName>
    </submittedName>
</protein>
<dbReference type="InterPro" id="IPR007278">
    <property type="entry name" value="DUF397"/>
</dbReference>